<keyword evidence="1" id="KW-0472">Membrane</keyword>
<evidence type="ECO:0000313" key="3">
    <source>
        <dbReference type="Proteomes" id="UP000029833"/>
    </source>
</evidence>
<protein>
    <recommendedName>
        <fullName evidence="4">N-acetyltransferase domain-containing protein</fullName>
    </recommendedName>
</protein>
<keyword evidence="1" id="KW-1133">Transmembrane helix</keyword>
<proteinExistence type="predicted"/>
<comment type="caution">
    <text evidence="2">The sequence shown here is derived from an EMBL/GenBank/DDBJ whole genome shotgun (WGS) entry which is preliminary data.</text>
</comment>
<feature type="transmembrane region" description="Helical" evidence="1">
    <location>
        <begin position="51"/>
        <end position="69"/>
    </location>
</feature>
<keyword evidence="3" id="KW-1185">Reference proteome</keyword>
<dbReference type="RefSeq" id="WP_034631695.1">
    <property type="nucleotide sequence ID" value="NZ_AXNT01000094.1"/>
</dbReference>
<reference evidence="2 3" key="1">
    <citation type="submission" date="2013-10" db="EMBL/GenBank/DDBJ databases">
        <authorList>
            <person name="Wang G."/>
            <person name="Zhuang W."/>
        </authorList>
    </citation>
    <scope>NUCLEOTIDE SEQUENCE [LARGE SCALE GENOMIC DNA]</scope>
    <source>
        <strain evidence="2 3">DSM 20118</strain>
    </source>
</reference>
<feature type="transmembrane region" description="Helical" evidence="1">
    <location>
        <begin position="6"/>
        <end position="22"/>
    </location>
</feature>
<evidence type="ECO:0008006" key="4">
    <source>
        <dbReference type="Google" id="ProtNLM"/>
    </source>
</evidence>
<evidence type="ECO:0000313" key="2">
    <source>
        <dbReference type="EMBL" id="KGM01605.1"/>
    </source>
</evidence>
<gene>
    <name evidence="2" type="ORF">Q760_18395</name>
</gene>
<dbReference type="OrthoDB" id="677174at2"/>
<accession>A0A0A0B429</accession>
<dbReference type="EMBL" id="AXNT01000094">
    <property type="protein sequence ID" value="KGM01605.1"/>
    <property type="molecule type" value="Genomic_DNA"/>
</dbReference>
<organism evidence="2 3">
    <name type="scientific">Cellulomonas cellasea DSM 20118</name>
    <dbReference type="NCBI Taxonomy" id="1408250"/>
    <lineage>
        <taxon>Bacteria</taxon>
        <taxon>Bacillati</taxon>
        <taxon>Actinomycetota</taxon>
        <taxon>Actinomycetes</taxon>
        <taxon>Micrococcales</taxon>
        <taxon>Cellulomonadaceae</taxon>
        <taxon>Cellulomonas</taxon>
    </lineage>
</organism>
<dbReference type="AlphaFoldDB" id="A0A0A0B429"/>
<dbReference type="STRING" id="1408250.Q760_18395"/>
<dbReference type="Proteomes" id="UP000029833">
    <property type="component" value="Unassembled WGS sequence"/>
</dbReference>
<evidence type="ECO:0000256" key="1">
    <source>
        <dbReference type="SAM" id="Phobius"/>
    </source>
</evidence>
<sequence>MSAVDVLGWAGSALLVYSVLQSRMLRFRVLNLAASGALVVFNALIGVWSMVAMNAALCAINAWFIVSLLRRRSTGTAFEWVAAAPDDPFVARFLGQHGADVARFWPAARTLPTLDVAPPNVLCALVLHGDVTVGLVVAVRERDAAGAGAWELLVDYVIPGYRDYTAGSLIYSPAGPFAARGAQRVVSTGVVAASVRPYLHRAGFALDGERWVRAL</sequence>
<name>A0A0A0B429_9CELL</name>
<keyword evidence="1" id="KW-0812">Transmembrane</keyword>